<sequence length="163" mass="18151">HPHPSHPTDNLKKHTAWICFGQNKLDDIVTYCTCKSGLRTADGTCSHITAVLIALYYRKNNKKISTFYATAAALFINVLNCTVYKQKDKSAQMLTYNDGTISHNDSQTSSSDQSTSAESSDEEATSFDTTDEDSSNAKSTDESFTNEYTNPHQCNLKKRSKFV</sequence>
<protein>
    <recommendedName>
        <fullName evidence="4">SWIM-type domain-containing protein</fullName>
    </recommendedName>
</protein>
<dbReference type="Proteomes" id="UP000663874">
    <property type="component" value="Unassembled WGS sequence"/>
</dbReference>
<feature type="non-terminal residue" evidence="5">
    <location>
        <position position="1"/>
    </location>
</feature>
<feature type="compositionally biased region" description="Low complexity" evidence="2">
    <location>
        <begin position="105"/>
        <end position="118"/>
    </location>
</feature>
<dbReference type="GO" id="GO:0008270">
    <property type="term" value="F:zinc ion binding"/>
    <property type="evidence" value="ECO:0007669"/>
    <property type="project" value="UniProtKB-KW"/>
</dbReference>
<keyword evidence="1" id="KW-0862">Zinc</keyword>
<feature type="compositionally biased region" description="Polar residues" evidence="2">
    <location>
        <begin position="136"/>
        <end position="153"/>
    </location>
</feature>
<dbReference type="AlphaFoldDB" id="A0A820GAV5"/>
<reference evidence="5" key="1">
    <citation type="submission" date="2021-02" db="EMBL/GenBank/DDBJ databases">
        <authorList>
            <person name="Nowell W R."/>
        </authorList>
    </citation>
    <scope>NUCLEOTIDE SEQUENCE</scope>
</reference>
<proteinExistence type="predicted"/>
<accession>A0A820GAV5</accession>
<evidence type="ECO:0000256" key="3">
    <source>
        <dbReference type="SAM" id="Phobius"/>
    </source>
</evidence>
<evidence type="ECO:0000256" key="2">
    <source>
        <dbReference type="SAM" id="MobiDB-lite"/>
    </source>
</evidence>
<evidence type="ECO:0000256" key="1">
    <source>
        <dbReference type="PROSITE-ProRule" id="PRU00325"/>
    </source>
</evidence>
<feature type="compositionally biased region" description="Acidic residues" evidence="2">
    <location>
        <begin position="119"/>
        <end position="134"/>
    </location>
</feature>
<evidence type="ECO:0000313" key="6">
    <source>
        <dbReference type="Proteomes" id="UP000663874"/>
    </source>
</evidence>
<feature type="transmembrane region" description="Helical" evidence="3">
    <location>
        <begin position="65"/>
        <end position="84"/>
    </location>
</feature>
<gene>
    <name evidence="5" type="ORF">FNK824_LOCUS39675</name>
</gene>
<keyword evidence="1" id="KW-0479">Metal-binding</keyword>
<keyword evidence="3" id="KW-1133">Transmembrane helix</keyword>
<dbReference type="InterPro" id="IPR007527">
    <property type="entry name" value="Znf_SWIM"/>
</dbReference>
<keyword evidence="1" id="KW-0863">Zinc-finger</keyword>
<comment type="caution">
    <text evidence="5">The sequence shown here is derived from an EMBL/GenBank/DDBJ whole genome shotgun (WGS) entry which is preliminary data.</text>
</comment>
<evidence type="ECO:0000313" key="5">
    <source>
        <dbReference type="EMBL" id="CAF4275416.1"/>
    </source>
</evidence>
<feature type="region of interest" description="Disordered" evidence="2">
    <location>
        <begin position="98"/>
        <end position="163"/>
    </location>
</feature>
<organism evidence="5 6">
    <name type="scientific">Rotaria sordida</name>
    <dbReference type="NCBI Taxonomy" id="392033"/>
    <lineage>
        <taxon>Eukaryota</taxon>
        <taxon>Metazoa</taxon>
        <taxon>Spiralia</taxon>
        <taxon>Gnathifera</taxon>
        <taxon>Rotifera</taxon>
        <taxon>Eurotatoria</taxon>
        <taxon>Bdelloidea</taxon>
        <taxon>Philodinida</taxon>
        <taxon>Philodinidae</taxon>
        <taxon>Rotaria</taxon>
    </lineage>
</organism>
<dbReference type="EMBL" id="CAJOBE010026983">
    <property type="protein sequence ID" value="CAF4275416.1"/>
    <property type="molecule type" value="Genomic_DNA"/>
</dbReference>
<name>A0A820GAV5_9BILA</name>
<keyword evidence="3" id="KW-0812">Transmembrane</keyword>
<feature type="domain" description="SWIM-type" evidence="4">
    <location>
        <begin position="17"/>
        <end position="56"/>
    </location>
</feature>
<keyword evidence="3" id="KW-0472">Membrane</keyword>
<evidence type="ECO:0000259" key="4">
    <source>
        <dbReference type="PROSITE" id="PS50966"/>
    </source>
</evidence>
<dbReference type="PROSITE" id="PS50966">
    <property type="entry name" value="ZF_SWIM"/>
    <property type="match status" value="1"/>
</dbReference>